<sequence length="171" mass="19864">MIRQKNFISIFLVLFTFTAILFNFWVISINYNSEYFNNEKISDGSDFNSIFDLKNSDNGNPSLNYSSIHQNLTTIYRLIESIKFDINASYFTEANYTVMQIHFSNSIVEDYDMEYIPENNFTYTYSPGYDAPLGFHNVSFLIYNKTDVLLSSPVPITNFTITTNYLLVLNS</sequence>
<evidence type="ECO:0000256" key="1">
    <source>
        <dbReference type="SAM" id="Phobius"/>
    </source>
</evidence>
<keyword evidence="1" id="KW-1133">Transmembrane helix</keyword>
<evidence type="ECO:0000313" key="2">
    <source>
        <dbReference type="EMBL" id="GAH55835.1"/>
    </source>
</evidence>
<feature type="transmembrane region" description="Helical" evidence="1">
    <location>
        <begin position="7"/>
        <end position="27"/>
    </location>
</feature>
<protein>
    <submittedName>
        <fullName evidence="2">Uncharacterized protein</fullName>
    </submittedName>
</protein>
<reference evidence="2" key="1">
    <citation type="journal article" date="2014" name="Front. Microbiol.">
        <title>High frequency of phylogenetically diverse reductive dehalogenase-homologous genes in deep subseafloor sedimentary metagenomes.</title>
        <authorList>
            <person name="Kawai M."/>
            <person name="Futagami T."/>
            <person name="Toyoda A."/>
            <person name="Takaki Y."/>
            <person name="Nishi S."/>
            <person name="Hori S."/>
            <person name="Arai W."/>
            <person name="Tsubouchi T."/>
            <person name="Morono Y."/>
            <person name="Uchiyama I."/>
            <person name="Ito T."/>
            <person name="Fujiyama A."/>
            <person name="Inagaki F."/>
            <person name="Takami H."/>
        </authorList>
    </citation>
    <scope>NUCLEOTIDE SEQUENCE</scope>
    <source>
        <strain evidence="2">Expedition CK06-06</strain>
    </source>
</reference>
<name>X1HFI9_9ZZZZ</name>
<accession>X1HFI9</accession>
<keyword evidence="1" id="KW-0472">Membrane</keyword>
<organism evidence="2">
    <name type="scientific">marine sediment metagenome</name>
    <dbReference type="NCBI Taxonomy" id="412755"/>
    <lineage>
        <taxon>unclassified sequences</taxon>
        <taxon>metagenomes</taxon>
        <taxon>ecological metagenomes</taxon>
    </lineage>
</organism>
<gene>
    <name evidence="2" type="ORF">S03H2_38391</name>
</gene>
<proteinExistence type="predicted"/>
<feature type="non-terminal residue" evidence="2">
    <location>
        <position position="171"/>
    </location>
</feature>
<keyword evidence="1" id="KW-0812">Transmembrane</keyword>
<dbReference type="AlphaFoldDB" id="X1HFI9"/>
<dbReference type="EMBL" id="BARU01023669">
    <property type="protein sequence ID" value="GAH55835.1"/>
    <property type="molecule type" value="Genomic_DNA"/>
</dbReference>
<comment type="caution">
    <text evidence="2">The sequence shown here is derived from an EMBL/GenBank/DDBJ whole genome shotgun (WGS) entry which is preliminary data.</text>
</comment>